<keyword evidence="1" id="KW-0175">Coiled coil</keyword>
<dbReference type="RefSeq" id="WP_407050512.1">
    <property type="nucleotide sequence ID" value="NZ_CP158568.1"/>
</dbReference>
<proteinExistence type="predicted"/>
<dbReference type="AlphaFoldDB" id="A0AAU7XBF2"/>
<reference evidence="2" key="1">
    <citation type="submission" date="2024-06" db="EMBL/GenBank/DDBJ databases">
        <title>Methylostella associata gen. nov., sp. nov., a novel Ancalomicrobiaceae-affiliated facultatively methylotrophic bacteria that feed on methanotrophs of the genus Methylococcus.</title>
        <authorList>
            <person name="Saltykova V."/>
            <person name="Danilova O.V."/>
            <person name="Oshkin I.Y."/>
            <person name="Belova S.E."/>
            <person name="Pimenov N.V."/>
            <person name="Dedysh S.N."/>
        </authorList>
    </citation>
    <scope>NUCLEOTIDE SEQUENCE</scope>
    <source>
        <strain evidence="2">S20</strain>
    </source>
</reference>
<organism evidence="2">
    <name type="scientific">Methyloraptor flagellatus</name>
    <dbReference type="NCBI Taxonomy" id="3162530"/>
    <lineage>
        <taxon>Bacteria</taxon>
        <taxon>Pseudomonadati</taxon>
        <taxon>Pseudomonadota</taxon>
        <taxon>Alphaproteobacteria</taxon>
        <taxon>Hyphomicrobiales</taxon>
        <taxon>Ancalomicrobiaceae</taxon>
        <taxon>Methyloraptor</taxon>
    </lineage>
</organism>
<gene>
    <name evidence="2" type="ORF">ABS361_03805</name>
</gene>
<dbReference type="KEGG" id="mflg:ABS361_03805"/>
<feature type="coiled-coil region" evidence="1">
    <location>
        <begin position="14"/>
        <end position="55"/>
    </location>
</feature>
<protein>
    <recommendedName>
        <fullName evidence="3">Cell division protein ZapB</fullName>
    </recommendedName>
</protein>
<evidence type="ECO:0000313" key="2">
    <source>
        <dbReference type="EMBL" id="XBY45419.1"/>
    </source>
</evidence>
<sequence>MSTTETDVASHRLLRDIKRELEGVREVLERQETRLGRLERNTNELKSDLVLIENQMLTRMNESIRLQLKIEEIVERLDASPDDRPSP</sequence>
<name>A0AAU7XBF2_9HYPH</name>
<dbReference type="EMBL" id="CP158568">
    <property type="protein sequence ID" value="XBY45419.1"/>
    <property type="molecule type" value="Genomic_DNA"/>
</dbReference>
<accession>A0AAU7XBF2</accession>
<evidence type="ECO:0000256" key="1">
    <source>
        <dbReference type="SAM" id="Coils"/>
    </source>
</evidence>
<evidence type="ECO:0008006" key="3">
    <source>
        <dbReference type="Google" id="ProtNLM"/>
    </source>
</evidence>